<reference evidence="1" key="1">
    <citation type="submission" date="2023-06" db="EMBL/GenBank/DDBJ databases">
        <title>Genome-scale phylogeny and comparative genomics of the fungal order Sordariales.</title>
        <authorList>
            <consortium name="Lawrence Berkeley National Laboratory"/>
            <person name="Hensen N."/>
            <person name="Bonometti L."/>
            <person name="Westerberg I."/>
            <person name="Brannstrom I.O."/>
            <person name="Guillou S."/>
            <person name="Cros-Aarteil S."/>
            <person name="Calhoun S."/>
            <person name="Haridas S."/>
            <person name="Kuo A."/>
            <person name="Mondo S."/>
            <person name="Pangilinan J."/>
            <person name="Riley R."/>
            <person name="Labutti K."/>
            <person name="Andreopoulos B."/>
            <person name="Lipzen A."/>
            <person name="Chen C."/>
            <person name="Yanf M."/>
            <person name="Daum C."/>
            <person name="Ng V."/>
            <person name="Clum A."/>
            <person name="Steindorff A."/>
            <person name="Ohm R."/>
            <person name="Martin F."/>
            <person name="Silar P."/>
            <person name="Natvig D."/>
            <person name="Lalanne C."/>
            <person name="Gautier V."/>
            <person name="Ament-Velasquez S.L."/>
            <person name="Kruys A."/>
            <person name="Hutchinson M.I."/>
            <person name="Powell A.J."/>
            <person name="Barry K."/>
            <person name="Miller A.N."/>
            <person name="Grigoriev I.V."/>
            <person name="Debuchy R."/>
            <person name="Gladieux P."/>
            <person name="Thoren M.H."/>
            <person name="Johannesson H."/>
        </authorList>
    </citation>
    <scope>NUCLEOTIDE SEQUENCE</scope>
    <source>
        <strain evidence="1">CBS 540.89</strain>
    </source>
</reference>
<keyword evidence="2" id="KW-1185">Reference proteome</keyword>
<protein>
    <submittedName>
        <fullName evidence="1">Uncharacterized protein</fullName>
    </submittedName>
</protein>
<proteinExistence type="predicted"/>
<gene>
    <name evidence="1" type="ORF">B0T21DRAFT_388453</name>
</gene>
<dbReference type="Proteomes" id="UP001172159">
    <property type="component" value="Unassembled WGS sequence"/>
</dbReference>
<organism evidence="1 2">
    <name type="scientific">Apiosordaria backusii</name>
    <dbReference type="NCBI Taxonomy" id="314023"/>
    <lineage>
        <taxon>Eukaryota</taxon>
        <taxon>Fungi</taxon>
        <taxon>Dikarya</taxon>
        <taxon>Ascomycota</taxon>
        <taxon>Pezizomycotina</taxon>
        <taxon>Sordariomycetes</taxon>
        <taxon>Sordariomycetidae</taxon>
        <taxon>Sordariales</taxon>
        <taxon>Lasiosphaeriaceae</taxon>
        <taxon>Apiosordaria</taxon>
    </lineage>
</organism>
<name>A0AA40K6P0_9PEZI</name>
<comment type="caution">
    <text evidence="1">The sequence shown here is derived from an EMBL/GenBank/DDBJ whole genome shotgun (WGS) entry which is preliminary data.</text>
</comment>
<dbReference type="EMBL" id="JAUKTV010000001">
    <property type="protein sequence ID" value="KAK0747362.1"/>
    <property type="molecule type" value="Genomic_DNA"/>
</dbReference>
<dbReference type="AlphaFoldDB" id="A0AA40K6P0"/>
<accession>A0AA40K6P0</accession>
<evidence type="ECO:0000313" key="2">
    <source>
        <dbReference type="Proteomes" id="UP001172159"/>
    </source>
</evidence>
<sequence length="180" mass="19917">MMLVKHLPHHVNLALRNNPAAQGHLKVLGHFRAHGIVDAPACPIELENYLGNVQVGRLQHDLYIVVHFVNFEDGFATLPSLGDAQALTFKNCRPLLLFFIASQELPVPELEFVLVELALPRLLQIEPSPSPSWSAARVGFGNGKITACNLSIPDLKALLIASLRPEMKGLWSLMIYESQK</sequence>
<evidence type="ECO:0000313" key="1">
    <source>
        <dbReference type="EMBL" id="KAK0747362.1"/>
    </source>
</evidence>